<accession>A0A565CJI9</accession>
<gene>
    <name evidence="3" type="ORF">ANE_LOCUS24196</name>
</gene>
<evidence type="ECO:0000313" key="3">
    <source>
        <dbReference type="EMBL" id="VVB13752.1"/>
    </source>
</evidence>
<evidence type="ECO:0000259" key="2">
    <source>
        <dbReference type="Pfam" id="PF00582"/>
    </source>
</evidence>
<organism evidence="3 4">
    <name type="scientific">Arabis nemorensis</name>
    <dbReference type="NCBI Taxonomy" id="586526"/>
    <lineage>
        <taxon>Eukaryota</taxon>
        <taxon>Viridiplantae</taxon>
        <taxon>Streptophyta</taxon>
        <taxon>Embryophyta</taxon>
        <taxon>Tracheophyta</taxon>
        <taxon>Spermatophyta</taxon>
        <taxon>Magnoliopsida</taxon>
        <taxon>eudicotyledons</taxon>
        <taxon>Gunneridae</taxon>
        <taxon>Pentapetalae</taxon>
        <taxon>rosids</taxon>
        <taxon>malvids</taxon>
        <taxon>Brassicales</taxon>
        <taxon>Brassicaceae</taxon>
        <taxon>Arabideae</taxon>
        <taxon>Arabis</taxon>
    </lineage>
</organism>
<reference evidence="3" key="1">
    <citation type="submission" date="2019-07" db="EMBL/GenBank/DDBJ databases">
        <authorList>
            <person name="Dittberner H."/>
        </authorList>
    </citation>
    <scope>NUCLEOTIDE SEQUENCE [LARGE SCALE GENOMIC DNA]</scope>
</reference>
<dbReference type="PANTHER" id="PTHR31966">
    <property type="entry name" value="OS01G0783500 PROTEIN"/>
    <property type="match status" value="1"/>
</dbReference>
<feature type="region of interest" description="Disordered" evidence="1">
    <location>
        <begin position="1"/>
        <end position="53"/>
    </location>
</feature>
<dbReference type="PANTHER" id="PTHR31966:SF18">
    <property type="entry name" value="UNIVERSAL STRESS PROTEIN PHOS32"/>
    <property type="match status" value="1"/>
</dbReference>
<dbReference type="Gene3D" id="3.40.50.620">
    <property type="entry name" value="HUPs"/>
    <property type="match status" value="1"/>
</dbReference>
<proteinExistence type="predicted"/>
<evidence type="ECO:0000313" key="4">
    <source>
        <dbReference type="Proteomes" id="UP000489600"/>
    </source>
</evidence>
<dbReference type="AlphaFoldDB" id="A0A565CJI9"/>
<dbReference type="InterPro" id="IPR006016">
    <property type="entry name" value="UspA"/>
</dbReference>
<dbReference type="Pfam" id="PF00582">
    <property type="entry name" value="Usp"/>
    <property type="match status" value="1"/>
</dbReference>
<dbReference type="EMBL" id="CABITT030000008">
    <property type="protein sequence ID" value="VVB13752.1"/>
    <property type="molecule type" value="Genomic_DNA"/>
</dbReference>
<feature type="compositionally biased region" description="Low complexity" evidence="1">
    <location>
        <begin position="40"/>
        <end position="50"/>
    </location>
</feature>
<dbReference type="SUPFAM" id="SSF52402">
    <property type="entry name" value="Adenine nucleotide alpha hydrolases-like"/>
    <property type="match status" value="1"/>
</dbReference>
<sequence length="118" mass="13210">MRAILLSKRNQKEEKEAHERQSKLIHHPPCPRQSHHHHSSSTPSSPATPTAGARRKIGVAVDLSDENAFAVRWAVDYYISPEDAVVLLHVLFCADWGLLPLKTQPPLEDPSSQSHQSH</sequence>
<dbReference type="InterPro" id="IPR014729">
    <property type="entry name" value="Rossmann-like_a/b/a_fold"/>
</dbReference>
<feature type="domain" description="UspA" evidence="2">
    <location>
        <begin position="54"/>
        <end position="101"/>
    </location>
</feature>
<feature type="compositionally biased region" description="Basic and acidic residues" evidence="1">
    <location>
        <begin position="10"/>
        <end position="22"/>
    </location>
</feature>
<dbReference type="InterPro" id="IPR044162">
    <property type="entry name" value="PHOS32/34"/>
</dbReference>
<evidence type="ECO:0000256" key="1">
    <source>
        <dbReference type="SAM" id="MobiDB-lite"/>
    </source>
</evidence>
<name>A0A565CJI9_9BRAS</name>
<dbReference type="OrthoDB" id="843225at2759"/>
<comment type="caution">
    <text evidence="3">The sequence shown here is derived from an EMBL/GenBank/DDBJ whole genome shotgun (WGS) entry which is preliminary data.</text>
</comment>
<dbReference type="Proteomes" id="UP000489600">
    <property type="component" value="Unassembled WGS sequence"/>
</dbReference>
<protein>
    <recommendedName>
        <fullName evidence="2">UspA domain-containing protein</fullName>
    </recommendedName>
</protein>
<keyword evidence="4" id="KW-1185">Reference proteome</keyword>